<dbReference type="KEGG" id="pact:CA264_09850"/>
<dbReference type="AlphaFoldDB" id="A0A1X9YS67"/>
<evidence type="ECO:0000256" key="1">
    <source>
        <dbReference type="PIRSR" id="PIRSR607822-1"/>
    </source>
</evidence>
<reference evidence="3" key="1">
    <citation type="submission" date="2017-05" db="EMBL/GenBank/DDBJ databases">
        <authorList>
            <person name="Ray J."/>
            <person name="Price M."/>
            <person name="Deutschbauer A."/>
        </authorList>
    </citation>
    <scope>NUCLEOTIDE SEQUENCE [LARGE SCALE GENOMIC DNA]</scope>
    <source>
        <strain evidence="3">DSM 19842</strain>
    </source>
</reference>
<feature type="binding site" evidence="1">
    <location>
        <position position="271"/>
    </location>
    <ligand>
        <name>Zn(2+)</name>
        <dbReference type="ChEBI" id="CHEBI:29105"/>
    </ligand>
</feature>
<dbReference type="OrthoDB" id="6313827at2"/>
<proteinExistence type="predicted"/>
<evidence type="ECO:0008006" key="4">
    <source>
        <dbReference type="Google" id="ProtNLM"/>
    </source>
</evidence>
<dbReference type="Pfam" id="PF05147">
    <property type="entry name" value="LANC_like"/>
    <property type="match status" value="1"/>
</dbReference>
<dbReference type="SMART" id="SM01260">
    <property type="entry name" value="LANC_like"/>
    <property type="match status" value="1"/>
</dbReference>
<organism evidence="2 3">
    <name type="scientific">Pontibacter actiniarum</name>
    <dbReference type="NCBI Taxonomy" id="323450"/>
    <lineage>
        <taxon>Bacteria</taxon>
        <taxon>Pseudomonadati</taxon>
        <taxon>Bacteroidota</taxon>
        <taxon>Cytophagia</taxon>
        <taxon>Cytophagales</taxon>
        <taxon>Hymenobacteraceae</taxon>
        <taxon>Pontibacter</taxon>
    </lineage>
</organism>
<dbReference type="Proteomes" id="UP000266292">
    <property type="component" value="Chromosome"/>
</dbReference>
<dbReference type="GO" id="GO:0046872">
    <property type="term" value="F:metal ion binding"/>
    <property type="evidence" value="ECO:0007669"/>
    <property type="project" value="UniProtKB-KW"/>
</dbReference>
<dbReference type="GO" id="GO:0031179">
    <property type="term" value="P:peptide modification"/>
    <property type="evidence" value="ECO:0007669"/>
    <property type="project" value="InterPro"/>
</dbReference>
<keyword evidence="3" id="KW-1185">Reference proteome</keyword>
<dbReference type="STRING" id="709015.GCA_000472485_01989"/>
<feature type="binding site" evidence="1">
    <location>
        <position position="320"/>
    </location>
    <ligand>
        <name>Zn(2+)</name>
        <dbReference type="ChEBI" id="CHEBI:29105"/>
    </ligand>
</feature>
<evidence type="ECO:0000313" key="3">
    <source>
        <dbReference type="Proteomes" id="UP000266292"/>
    </source>
</evidence>
<evidence type="ECO:0000313" key="2">
    <source>
        <dbReference type="EMBL" id="ARS35719.1"/>
    </source>
</evidence>
<dbReference type="InterPro" id="IPR007822">
    <property type="entry name" value="LANC-like"/>
</dbReference>
<accession>A0A1X9YS67</accession>
<name>A0A1X9YS67_9BACT</name>
<dbReference type="PRINTS" id="PR01950">
    <property type="entry name" value="LANCSUPER"/>
</dbReference>
<dbReference type="EMBL" id="CP021235">
    <property type="protein sequence ID" value="ARS35719.1"/>
    <property type="molecule type" value="Genomic_DNA"/>
</dbReference>
<dbReference type="Gene3D" id="1.50.10.20">
    <property type="match status" value="1"/>
</dbReference>
<feature type="binding site" evidence="1">
    <location>
        <position position="321"/>
    </location>
    <ligand>
        <name>Zn(2+)</name>
        <dbReference type="ChEBI" id="CHEBI:29105"/>
    </ligand>
</feature>
<dbReference type="RefSeq" id="WP_025606771.1">
    <property type="nucleotide sequence ID" value="NZ_CP021235.1"/>
</dbReference>
<sequence length="393" mass="43811">MASKASEMKAVSEVVARKLVGISSFDPAAPDALYTGNLGKVVSLLTLTEYYQDTAFANQAVEIINRVVARVGTAHGLRFTTAMSNGLSGLGCVLLLLQRQEYLDRDGNTTVLLDWLASNVYEKSKAEIERGDLDPMYSSMGGVFYLAKYAALYPAGLRYIKELVELLATKIQENTHGRYIANKRHQQAGDYFINTGLAHGVCGMLLILTSVCQTHRYHAVEDLMRLLLGFLNALYKPYEPTEENFLFPRSVSNKGVPLSQARKHNANIGWCTSDLSVAYSILKAGNVLQNRDHLRFGNEVLTSFLNYNQSLLPIQEANFCHGYAGFSWLFKRCYDVTNREECQAVAQRWLGEAVRNGYPPGEDTLLNGNQGVYNVILRSSGMLPQAWDEVFFL</sequence>
<dbReference type="SUPFAM" id="SSF158745">
    <property type="entry name" value="LanC-like"/>
    <property type="match status" value="1"/>
</dbReference>
<gene>
    <name evidence="2" type="ORF">CA264_09850</name>
</gene>
<keyword evidence="1" id="KW-0862">Zinc</keyword>
<keyword evidence="1" id="KW-0479">Metal-binding</keyword>
<protein>
    <recommendedName>
        <fullName evidence="4">Lanthionine synthetase</fullName>
    </recommendedName>
</protein>